<evidence type="ECO:0000256" key="2">
    <source>
        <dbReference type="ARBA" id="ARBA00022448"/>
    </source>
</evidence>
<evidence type="ECO:0000256" key="6">
    <source>
        <dbReference type="ARBA" id="ARBA00023136"/>
    </source>
</evidence>
<evidence type="ECO:0000313" key="11">
    <source>
        <dbReference type="EMBL" id="KAK5650966.1"/>
    </source>
</evidence>
<name>A0AAN7VV26_9COLE</name>
<feature type="chain" id="PRO_5043037369" description="MRH domain-containing protein" evidence="9">
    <location>
        <begin position="21"/>
        <end position="1061"/>
    </location>
</feature>
<dbReference type="GO" id="GO:0010008">
    <property type="term" value="C:endosome membrane"/>
    <property type="evidence" value="ECO:0007669"/>
    <property type="project" value="UniProtKB-SubCell"/>
</dbReference>
<feature type="domain" description="MRH" evidence="10">
    <location>
        <begin position="580"/>
        <end position="723"/>
    </location>
</feature>
<evidence type="ECO:0000256" key="7">
    <source>
        <dbReference type="ARBA" id="ARBA00023157"/>
    </source>
</evidence>
<evidence type="ECO:0000313" key="12">
    <source>
        <dbReference type="Proteomes" id="UP001329430"/>
    </source>
</evidence>
<keyword evidence="5 8" id="KW-1133">Transmembrane helix</keyword>
<accession>A0AAN7VV26</accession>
<dbReference type="Proteomes" id="UP001329430">
    <property type="component" value="Chromosome 1"/>
</dbReference>
<reference evidence="11 12" key="1">
    <citation type="journal article" date="2024" name="Insects">
        <title>An Improved Chromosome-Level Genome Assembly of the Firefly Pyrocoelia pectoralis.</title>
        <authorList>
            <person name="Fu X."/>
            <person name="Meyer-Rochow V.B."/>
            <person name="Ballantyne L."/>
            <person name="Zhu X."/>
        </authorList>
    </citation>
    <scope>NUCLEOTIDE SEQUENCE [LARGE SCALE GENOMIC DNA]</scope>
    <source>
        <strain evidence="11">XCY_ONT2</strain>
    </source>
</reference>
<keyword evidence="12" id="KW-1185">Reference proteome</keyword>
<evidence type="ECO:0000256" key="5">
    <source>
        <dbReference type="ARBA" id="ARBA00022989"/>
    </source>
</evidence>
<dbReference type="GO" id="GO:0005537">
    <property type="term" value="F:D-mannose binding"/>
    <property type="evidence" value="ECO:0007669"/>
    <property type="project" value="InterPro"/>
</dbReference>
<evidence type="ECO:0000259" key="10">
    <source>
        <dbReference type="PROSITE" id="PS51914"/>
    </source>
</evidence>
<dbReference type="EMBL" id="JAVRBK010000001">
    <property type="protein sequence ID" value="KAK5650966.1"/>
    <property type="molecule type" value="Genomic_DNA"/>
</dbReference>
<dbReference type="GO" id="GO:0000139">
    <property type="term" value="C:Golgi membrane"/>
    <property type="evidence" value="ECO:0007669"/>
    <property type="project" value="UniProtKB-SubCell"/>
</dbReference>
<feature type="domain" description="MRH" evidence="10">
    <location>
        <begin position="444"/>
        <end position="576"/>
    </location>
</feature>
<evidence type="ECO:0000256" key="9">
    <source>
        <dbReference type="SAM" id="SignalP"/>
    </source>
</evidence>
<comment type="caution">
    <text evidence="11">The sequence shown here is derived from an EMBL/GenBank/DDBJ whole genome shotgun (WGS) entry which is preliminary data.</text>
</comment>
<feature type="transmembrane region" description="Helical" evidence="8">
    <location>
        <begin position="1009"/>
        <end position="1031"/>
    </location>
</feature>
<gene>
    <name evidence="11" type="ORF">RI129_001995</name>
</gene>
<evidence type="ECO:0000256" key="4">
    <source>
        <dbReference type="ARBA" id="ARBA00022729"/>
    </source>
</evidence>
<keyword evidence="4 9" id="KW-0732">Signal</keyword>
<dbReference type="PROSITE" id="PS51914">
    <property type="entry name" value="MRH"/>
    <property type="match status" value="3"/>
</dbReference>
<dbReference type="SUPFAM" id="SSF50911">
    <property type="entry name" value="Mannose 6-phosphate receptor domain"/>
    <property type="match status" value="6"/>
</dbReference>
<dbReference type="Gene3D" id="2.70.130.10">
    <property type="entry name" value="Mannose-6-phosphate receptor binding domain"/>
    <property type="match status" value="5"/>
</dbReference>
<dbReference type="PANTHER" id="PTHR15071:SF0">
    <property type="entry name" value="MANNOSE 6-PHOSPHATE RECEPTOR-LIKE PROTEIN 1"/>
    <property type="match status" value="1"/>
</dbReference>
<keyword evidence="7" id="KW-1015">Disulfide bond</keyword>
<comment type="subcellular location">
    <subcellularLocation>
        <location evidence="1">Endomembrane system</location>
    </subcellularLocation>
</comment>
<proteinExistence type="predicted"/>
<organism evidence="11 12">
    <name type="scientific">Pyrocoelia pectoralis</name>
    <dbReference type="NCBI Taxonomy" id="417401"/>
    <lineage>
        <taxon>Eukaryota</taxon>
        <taxon>Metazoa</taxon>
        <taxon>Ecdysozoa</taxon>
        <taxon>Arthropoda</taxon>
        <taxon>Hexapoda</taxon>
        <taxon>Insecta</taxon>
        <taxon>Pterygota</taxon>
        <taxon>Neoptera</taxon>
        <taxon>Endopterygota</taxon>
        <taxon>Coleoptera</taxon>
        <taxon>Polyphaga</taxon>
        <taxon>Elateriformia</taxon>
        <taxon>Elateroidea</taxon>
        <taxon>Lampyridae</taxon>
        <taxon>Lampyrinae</taxon>
        <taxon>Pyrocoelia</taxon>
    </lineage>
</organism>
<dbReference type="InterPro" id="IPR044865">
    <property type="entry name" value="MRH_dom"/>
</dbReference>
<protein>
    <recommendedName>
        <fullName evidence="10">MRH domain-containing protein</fullName>
    </recommendedName>
</protein>
<dbReference type="GO" id="GO:0007041">
    <property type="term" value="P:lysosomal transport"/>
    <property type="evidence" value="ECO:0007669"/>
    <property type="project" value="InterPro"/>
</dbReference>
<evidence type="ECO:0000256" key="1">
    <source>
        <dbReference type="ARBA" id="ARBA00004308"/>
    </source>
</evidence>
<evidence type="ECO:0000256" key="8">
    <source>
        <dbReference type="SAM" id="Phobius"/>
    </source>
</evidence>
<evidence type="ECO:0000256" key="3">
    <source>
        <dbReference type="ARBA" id="ARBA00022692"/>
    </source>
</evidence>
<dbReference type="PANTHER" id="PTHR15071">
    <property type="entry name" value="MANNOSE-6-PHOSPHATE RECEPTOR FAMILY MEMBER"/>
    <property type="match status" value="1"/>
</dbReference>
<feature type="signal peptide" evidence="9">
    <location>
        <begin position="1"/>
        <end position="20"/>
    </location>
</feature>
<dbReference type="InterPro" id="IPR009011">
    <property type="entry name" value="Man6P_isomerase_rcpt-bd_dom_sf"/>
</dbReference>
<sequence length="1061" mass="119379">MFLILRISFIFILLITQILSQQIFEDSYPTCVFQNEQDNHQITVMSKLWQIRGLNRYKDSIIKFSICDDKSTSIQDCDTGATACILNIKKKRNIKNAGSSFIYTKDDAGLNIFKSINGQLCDEEERFTTIIEFNSYPDILMEPKFKFMGECELRIEIPHPNFQPPCTLNKMGNLIDMRPLKNIQIEIEHPNTTMKFSLNVCKQSAKCDKDVSVCQLKEDGHSVAISDVNSQHIVYKDGAYSIQGHTTESRKKRLNFVLSLKCNWRADGIEKLMYVKPPQLGKMYRFSAESLLACVKLPMNCMVRDQSNENFLYDLRNLYRANGWYVKNVTDATININMCGPLYVSDSTNECAQQHSQVCLSNGTKVNLGTIQKKIEVSQHDTIITSLADGSICAANATKSYSTEIEFICKSVEEGPTLFNIDECVYIIKWYTPTACAKNAPVGNDCKISDLAGPINLKLMHQSEDKTHALSQNSYLRYNLCGSLKKPCNNNSDAAVCLIKSNKERVLGITNTTVSMNNQIISTNMNGEKCSGKISEIKINYHCNHLVSPNGQVQVNILRDSCDYEMNIYTPVACAPTSSFDCKFYKDNVLYDLSSLTRQDANYEIKHQNYLYSLNLCQSVIKTNNAQCSAYSGICMKNLTEMHGKKMYVSLGMVNSDLVPRVEDGDLIVEYRLGQLCYHDDNLSHRSSRIRFKCSNIDEGPKYVSESSCTHEFIWKTSKVCSRKVSKQQIRSLSSCSFVHPSTKQVIDLAKINTVIHFEGGNENFKLNICSSNFTYCPGKSGSNCSSLDSEFKVESTLYGPHFLYHLFNRSCVNDELNAVNISLSCEPTHTDVEFKILYIRNCTLYGNLNTNRVCIKMKEPEIVESSKHEPCIISDMDNFDLANLKNINVLSMLNNSYNFNFDGKGSNCNGLICKNGLSVISKNHLTCPIPHINFAESTVQLIYNSTLSCFHGVFQTEILVKCDRGSDVPMVVKENDCAVAVQYPLKEACSWFPQAQPSEILSADSSGIAVGTSIGVVLLLLLVGGSILMFKKRSIRRKALYNSISSDKECLEVYCKNAQL</sequence>
<keyword evidence="3 8" id="KW-0812">Transmembrane</keyword>
<keyword evidence="2" id="KW-0813">Transport</keyword>
<dbReference type="GO" id="GO:0038023">
    <property type="term" value="F:signaling receptor activity"/>
    <property type="evidence" value="ECO:0007669"/>
    <property type="project" value="InterPro"/>
</dbReference>
<dbReference type="AlphaFoldDB" id="A0AAN7VV26"/>
<keyword evidence="6 8" id="KW-0472">Membrane</keyword>
<dbReference type="InterPro" id="IPR000479">
    <property type="entry name" value="CIMR_rpt"/>
</dbReference>
<dbReference type="Pfam" id="PF00878">
    <property type="entry name" value="CIMR"/>
    <property type="match status" value="3"/>
</dbReference>
<dbReference type="SMART" id="SM01404">
    <property type="entry name" value="CIMR"/>
    <property type="match status" value="5"/>
</dbReference>
<feature type="domain" description="MRH" evidence="10">
    <location>
        <begin position="299"/>
        <end position="438"/>
    </location>
</feature>